<dbReference type="InterPro" id="IPR012337">
    <property type="entry name" value="RNaseH-like_sf"/>
</dbReference>
<proteinExistence type="predicted"/>
<evidence type="ECO:0000313" key="3">
    <source>
        <dbReference type="EMBL" id="MFC4359262.1"/>
    </source>
</evidence>
<sequence length="483" mass="54835">MDILAFSDWRVQPIDDLYRLVESINTNLDLILYSGDDLSRFVEEGSNYLDELADRAGADLGFVRGNDDLPAAVGPELETDRVHDLHRNPYQHGNYVVVGQEGAIGSEAIGPLTYSEQEVREHLREFSESYQRKRIILVTHTPPYGILDIGQRFGERHLGSKAVYEFIESMSPELTVCGHVHQFGGQTEFSKFGPIVNVASHDDPNADGRFATIQLSSIRSEINHSTINQRLADPLTKLNQVGNSRAKLLREAGFEELRQFTRDRREELLRIDHVWEDIADKILIHAEAYRTGQPLVVTPEPFAALQSRKPVLVDIETNLRQDRIWLIGAYSYRDVEFTQFLEPDDEAGLCKSFYEYLQAQSQPVVAYYAGQGFDERILQDRMESHDINLSDVVEEWVDVCPIARKNIFVPAPSHRLSTIATSLNYEFTYPDISGFEIGGAYSRYLTSGEPPDWEKYQEYNRDDVMALKHILSAAAADNTNPSD</sequence>
<dbReference type="InterPro" id="IPR038720">
    <property type="entry name" value="YprB_RNase_H-like_dom"/>
</dbReference>
<evidence type="ECO:0000313" key="4">
    <source>
        <dbReference type="Proteomes" id="UP001595921"/>
    </source>
</evidence>
<evidence type="ECO:0000259" key="2">
    <source>
        <dbReference type="Pfam" id="PF14582"/>
    </source>
</evidence>
<dbReference type="SUPFAM" id="SSF47794">
    <property type="entry name" value="Rad51 N-terminal domain-like"/>
    <property type="match status" value="1"/>
</dbReference>
<dbReference type="Gene3D" id="1.10.150.20">
    <property type="entry name" value="5' to 3' exonuclease, C-terminal subdomain"/>
    <property type="match status" value="1"/>
</dbReference>
<dbReference type="Gene3D" id="3.30.420.10">
    <property type="entry name" value="Ribonuclease H-like superfamily/Ribonuclease H"/>
    <property type="match status" value="1"/>
</dbReference>
<dbReference type="EMBL" id="JBHSDS010000008">
    <property type="protein sequence ID" value="MFC4359262.1"/>
    <property type="molecule type" value="Genomic_DNA"/>
</dbReference>
<dbReference type="AlphaFoldDB" id="A0ABD5PF24"/>
<organism evidence="3 4">
    <name type="scientific">Halobium salinum</name>
    <dbReference type="NCBI Taxonomy" id="1364940"/>
    <lineage>
        <taxon>Archaea</taxon>
        <taxon>Methanobacteriati</taxon>
        <taxon>Methanobacteriota</taxon>
        <taxon>Stenosarchaea group</taxon>
        <taxon>Halobacteria</taxon>
        <taxon>Halobacteriales</taxon>
        <taxon>Haloferacaceae</taxon>
        <taxon>Halobium</taxon>
    </lineage>
</organism>
<feature type="domain" description="YprB ribonuclease H-like" evidence="1">
    <location>
        <begin position="313"/>
        <end position="472"/>
    </location>
</feature>
<dbReference type="InterPro" id="IPR029052">
    <property type="entry name" value="Metallo-depent_PP-like"/>
</dbReference>
<dbReference type="Pfam" id="PF13482">
    <property type="entry name" value="RNase_H_2"/>
    <property type="match status" value="1"/>
</dbReference>
<comment type="caution">
    <text evidence="3">The sequence shown here is derived from an EMBL/GenBank/DDBJ whole genome shotgun (WGS) entry which is preliminary data.</text>
</comment>
<reference evidence="3 4" key="1">
    <citation type="journal article" date="2019" name="Int. J. Syst. Evol. Microbiol.">
        <title>The Global Catalogue of Microorganisms (GCM) 10K type strain sequencing project: providing services to taxonomists for standard genome sequencing and annotation.</title>
        <authorList>
            <consortium name="The Broad Institute Genomics Platform"/>
            <consortium name="The Broad Institute Genome Sequencing Center for Infectious Disease"/>
            <person name="Wu L."/>
            <person name="Ma J."/>
        </authorList>
    </citation>
    <scope>NUCLEOTIDE SEQUENCE [LARGE SCALE GENOMIC DNA]</scope>
    <source>
        <strain evidence="3 4">CGMCC 1.12553</strain>
    </source>
</reference>
<keyword evidence="4" id="KW-1185">Reference proteome</keyword>
<dbReference type="InterPro" id="IPR036397">
    <property type="entry name" value="RNaseH_sf"/>
</dbReference>
<dbReference type="Pfam" id="PF14582">
    <property type="entry name" value="Metallophos_3"/>
    <property type="match status" value="1"/>
</dbReference>
<name>A0ABD5PF24_9EURY</name>
<dbReference type="InterPro" id="IPR010995">
    <property type="entry name" value="DNA_repair_Rad51/TF_NusA_a-hlx"/>
</dbReference>
<feature type="domain" description="Metallophosphoesterase TT1561-like" evidence="2">
    <location>
        <begin position="85"/>
        <end position="191"/>
    </location>
</feature>
<accession>A0ABD5PF24</accession>
<dbReference type="Gene3D" id="3.60.21.10">
    <property type="match status" value="1"/>
</dbReference>
<dbReference type="SUPFAM" id="SSF56300">
    <property type="entry name" value="Metallo-dependent phosphatases"/>
    <property type="match status" value="1"/>
</dbReference>
<dbReference type="Proteomes" id="UP001595921">
    <property type="component" value="Unassembled WGS sequence"/>
</dbReference>
<protein>
    <submittedName>
        <fullName evidence="3">Ribonuclease H-like domain-containing protein</fullName>
    </submittedName>
</protein>
<gene>
    <name evidence="3" type="ORF">ACFO0N_15050</name>
</gene>
<evidence type="ECO:0000259" key="1">
    <source>
        <dbReference type="Pfam" id="PF13482"/>
    </source>
</evidence>
<dbReference type="InterPro" id="IPR029461">
    <property type="entry name" value="TT1561-like"/>
</dbReference>
<dbReference type="RefSeq" id="WP_267622852.1">
    <property type="nucleotide sequence ID" value="NZ_JAODIW010000006.1"/>
</dbReference>
<dbReference type="SUPFAM" id="SSF53098">
    <property type="entry name" value="Ribonuclease H-like"/>
    <property type="match status" value="1"/>
</dbReference>